<keyword evidence="4" id="KW-1185">Reference proteome</keyword>
<name>A0ABY4IME4_9MICO</name>
<evidence type="ECO:0000256" key="2">
    <source>
        <dbReference type="SAM" id="Phobius"/>
    </source>
</evidence>
<organism evidence="3 4">
    <name type="scientific">Microbacterium galbinum</name>
    <dbReference type="NCBI Taxonomy" id="2851646"/>
    <lineage>
        <taxon>Bacteria</taxon>
        <taxon>Bacillati</taxon>
        <taxon>Actinomycetota</taxon>
        <taxon>Actinomycetes</taxon>
        <taxon>Micrococcales</taxon>
        <taxon>Microbacteriaceae</taxon>
        <taxon>Microbacterium</taxon>
    </lineage>
</organism>
<keyword evidence="2" id="KW-1133">Transmembrane helix</keyword>
<feature type="transmembrane region" description="Helical" evidence="2">
    <location>
        <begin position="158"/>
        <end position="180"/>
    </location>
</feature>
<feature type="transmembrane region" description="Helical" evidence="2">
    <location>
        <begin position="28"/>
        <end position="50"/>
    </location>
</feature>
<feature type="transmembrane region" description="Helical" evidence="2">
    <location>
        <begin position="192"/>
        <end position="209"/>
    </location>
</feature>
<protein>
    <recommendedName>
        <fullName evidence="5">PH domain-containing protein</fullName>
    </recommendedName>
</protein>
<evidence type="ECO:0000313" key="4">
    <source>
        <dbReference type="Proteomes" id="UP000831963"/>
    </source>
</evidence>
<keyword evidence="2" id="KW-0472">Membrane</keyword>
<evidence type="ECO:0000256" key="1">
    <source>
        <dbReference type="SAM" id="MobiDB-lite"/>
    </source>
</evidence>
<accession>A0ABY4IME4</accession>
<proteinExistence type="predicted"/>
<reference evidence="3 4" key="1">
    <citation type="submission" date="2021-06" db="EMBL/GenBank/DDBJ databases">
        <title>Genome-based taxonomic framework of Microbacterium strains isolated from marine environment, the description of four new species and reclassification of four preexisting species.</title>
        <authorList>
            <person name="Lee S.D."/>
            <person name="Kim S.-M."/>
            <person name="Byeon Y.-S."/>
            <person name="Yang H.L."/>
            <person name="Kim I.S."/>
        </authorList>
    </citation>
    <scope>NUCLEOTIDE SEQUENCE [LARGE SCALE GENOMIC DNA]</scope>
    <source>
        <strain evidence="3 4">SSW1-36</strain>
    </source>
</reference>
<dbReference type="EMBL" id="CP078077">
    <property type="protein sequence ID" value="UPL13242.1"/>
    <property type="molecule type" value="Genomic_DNA"/>
</dbReference>
<feature type="transmembrane region" description="Helical" evidence="2">
    <location>
        <begin position="62"/>
        <end position="84"/>
    </location>
</feature>
<feature type="transmembrane region" description="Helical" evidence="2">
    <location>
        <begin position="90"/>
        <end position="113"/>
    </location>
</feature>
<dbReference type="Proteomes" id="UP000831963">
    <property type="component" value="Chromosome"/>
</dbReference>
<feature type="region of interest" description="Disordered" evidence="1">
    <location>
        <begin position="312"/>
        <end position="336"/>
    </location>
</feature>
<feature type="compositionally biased region" description="Basic and acidic residues" evidence="1">
    <location>
        <begin position="327"/>
        <end position="336"/>
    </location>
</feature>
<evidence type="ECO:0000313" key="3">
    <source>
        <dbReference type="EMBL" id="UPL13242.1"/>
    </source>
</evidence>
<keyword evidence="2" id="KW-0812">Transmembrane</keyword>
<sequence>MLRRPLFWGVVLLAAALAATLAGDDLSFFPFLLMLVGGWCFGFAFVGLTLRMPNRTGVPLHIGVAVVLAALMIVVVEFAGPWLATLSEPVRAVVVVLQMAAIPAAGWIWLGLLSRVTSVMSRRDAAKRPAPVLRTWERAPSGDGSELRVDAVEMRMRALTLAIVGMILPAGLVAFVLMVVFDDLAMRLGPRIVIIALGLLVGLPVYFVFTACARRRSVPTVIEFGNDELRLTVGSVHHRVPYRDLDRLLWRPRSDYARIEVRAEGVDLSLLLGLVTPPRGVERGLPGLPKRAFRRLELAGLSVDRSRRDEVVTFSRPDTRSSSAPGRDARRSATPS</sequence>
<gene>
    <name evidence="3" type="ORF">KV396_01590</name>
</gene>
<dbReference type="RefSeq" id="WP_247956627.1">
    <property type="nucleotide sequence ID" value="NZ_CP078077.1"/>
</dbReference>
<evidence type="ECO:0008006" key="5">
    <source>
        <dbReference type="Google" id="ProtNLM"/>
    </source>
</evidence>